<dbReference type="AlphaFoldDB" id="A0A2S9ZXF6"/>
<name>A0A2S9ZXF6_RHOTO</name>
<evidence type="ECO:0000313" key="1">
    <source>
        <dbReference type="EMBL" id="PRQ70432.1"/>
    </source>
</evidence>
<dbReference type="EMBL" id="LCTV02000015">
    <property type="protein sequence ID" value="PRQ70432.1"/>
    <property type="molecule type" value="Genomic_DNA"/>
</dbReference>
<comment type="caution">
    <text evidence="1">The sequence shown here is derived from an EMBL/GenBank/DDBJ whole genome shotgun (WGS) entry which is preliminary data.</text>
</comment>
<sequence length="423" mass="47960">MSRLSLAQTLPPELLSRIFGWLIEMRSLEVPGGRMIRHFCLVEWPVTAKIPELRVLCLVCQGWRPSAQVLLFRSLRLSQVDLSLLRAILEGQPDLARAVQAVDLGMPSRDELDRLKTEAWDAALQLLSASCNIRHVALTSIPLASRRRLIDFLTPLNLESFVSDARGWTIQRMTGESVLSMFDLEQLAQKPTLRHLASICTPYPLDFVPPFDRNATSVSFLTSLSLSVCFSHNVSVTPLLTLTGSTLTHLQIYTERALNYANFGLALKNHTALQELRITSNVSRDEIDLDWFNEVLPHLASLSKLAVDHKMVHHTVLLQAPPSLKLLEYGWFGNDIEEFLHELSDAFNGARPNYTTFRLIAHIDFENDEHKTHAKEAVRKFERKCAGKNVNLDFHFYSGPRDFPQRTCISFFWCAEPPSSRAC</sequence>
<reference evidence="1 2" key="1">
    <citation type="journal article" date="2018" name="Elife">
        <title>Functional genomics of lipid metabolism in the oleaginous yeast Rhodosporidium toruloides.</title>
        <authorList>
            <person name="Coradetti S.T."/>
            <person name="Pinel D."/>
            <person name="Geiselman G."/>
            <person name="Ito M."/>
            <person name="Mondo S."/>
            <person name="Reilly M.C."/>
            <person name="Cheng Y.F."/>
            <person name="Bauer S."/>
            <person name="Grigoriev I."/>
            <person name="Gladden J.M."/>
            <person name="Simmons B.A."/>
            <person name="Brem R."/>
            <person name="Arkin A.P."/>
            <person name="Skerker J.M."/>
        </authorList>
    </citation>
    <scope>NUCLEOTIDE SEQUENCE [LARGE SCALE GENOMIC DNA]</scope>
    <source>
        <strain evidence="1 2">NBRC 0880</strain>
    </source>
</reference>
<proteinExistence type="predicted"/>
<dbReference type="Proteomes" id="UP000239560">
    <property type="component" value="Unassembled WGS sequence"/>
</dbReference>
<evidence type="ECO:0000313" key="2">
    <source>
        <dbReference type="Proteomes" id="UP000239560"/>
    </source>
</evidence>
<protein>
    <recommendedName>
        <fullName evidence="3">F-box domain-containing protein</fullName>
    </recommendedName>
</protein>
<dbReference type="SUPFAM" id="SSF52047">
    <property type="entry name" value="RNI-like"/>
    <property type="match status" value="1"/>
</dbReference>
<dbReference type="OrthoDB" id="2531770at2759"/>
<organism evidence="1 2">
    <name type="scientific">Rhodotorula toruloides</name>
    <name type="common">Yeast</name>
    <name type="synonym">Rhodosporidium toruloides</name>
    <dbReference type="NCBI Taxonomy" id="5286"/>
    <lineage>
        <taxon>Eukaryota</taxon>
        <taxon>Fungi</taxon>
        <taxon>Dikarya</taxon>
        <taxon>Basidiomycota</taxon>
        <taxon>Pucciniomycotina</taxon>
        <taxon>Microbotryomycetes</taxon>
        <taxon>Sporidiobolales</taxon>
        <taxon>Sporidiobolaceae</taxon>
        <taxon>Rhodotorula</taxon>
    </lineage>
</organism>
<gene>
    <name evidence="1" type="ORF">AAT19DRAFT_11181</name>
</gene>
<evidence type="ECO:0008006" key="3">
    <source>
        <dbReference type="Google" id="ProtNLM"/>
    </source>
</evidence>
<accession>A0A2S9ZXF6</accession>